<keyword evidence="3" id="KW-1185">Reference proteome</keyword>
<dbReference type="Pfam" id="PF06961">
    <property type="entry name" value="DUF1294"/>
    <property type="match status" value="1"/>
</dbReference>
<dbReference type="EMBL" id="CP078093">
    <property type="protein sequence ID" value="QXM07457.1"/>
    <property type="molecule type" value="Genomic_DNA"/>
</dbReference>
<feature type="transmembrane region" description="Helical" evidence="1">
    <location>
        <begin position="12"/>
        <end position="31"/>
    </location>
</feature>
<feature type="transmembrane region" description="Helical" evidence="1">
    <location>
        <begin position="75"/>
        <end position="99"/>
    </location>
</feature>
<sequence length="101" mass="11906">MTVENLCKLPVFYFLLYLGLINLYGLIITAVDKYKAKKEKWRIRERTFFIIAIIGGAAGVMMGMTMFRHKTQHKIFYIGIPILYVCNIIFILLLIYFIYVK</sequence>
<keyword evidence="1" id="KW-0472">Membrane</keyword>
<keyword evidence="1" id="KW-1133">Transmembrane helix</keyword>
<dbReference type="InterPro" id="IPR010718">
    <property type="entry name" value="DUF1294"/>
</dbReference>
<dbReference type="Proteomes" id="UP000886818">
    <property type="component" value="Chromosome"/>
</dbReference>
<evidence type="ECO:0000313" key="2">
    <source>
        <dbReference type="EMBL" id="QXM07457.1"/>
    </source>
</evidence>
<gene>
    <name evidence="2" type="ORF">KVH43_09985</name>
</gene>
<protein>
    <submittedName>
        <fullName evidence="2">DUF1294 domain-containing protein</fullName>
    </submittedName>
</protein>
<name>A0ABX8RG74_9CLOT</name>
<keyword evidence="1" id="KW-0812">Transmembrane</keyword>
<reference evidence="2" key="1">
    <citation type="submission" date="2021-07" db="EMBL/GenBank/DDBJ databases">
        <title>Complete genome sequence of Crassaminicella sp. 143-21, isolated from a deep-sea hydrothermal vent.</title>
        <authorList>
            <person name="Li X."/>
        </authorList>
    </citation>
    <scope>NUCLEOTIDE SEQUENCE</scope>
    <source>
        <strain evidence="2">143-21</strain>
    </source>
</reference>
<proteinExistence type="predicted"/>
<organism evidence="2 3">
    <name type="scientific">Crassaminicella indica</name>
    <dbReference type="NCBI Taxonomy" id="2855394"/>
    <lineage>
        <taxon>Bacteria</taxon>
        <taxon>Bacillati</taxon>
        <taxon>Bacillota</taxon>
        <taxon>Clostridia</taxon>
        <taxon>Eubacteriales</taxon>
        <taxon>Clostridiaceae</taxon>
        <taxon>Crassaminicella</taxon>
    </lineage>
</organism>
<evidence type="ECO:0000256" key="1">
    <source>
        <dbReference type="SAM" id="Phobius"/>
    </source>
</evidence>
<accession>A0ABX8RG74</accession>
<evidence type="ECO:0000313" key="3">
    <source>
        <dbReference type="Proteomes" id="UP000886818"/>
    </source>
</evidence>
<feature type="transmembrane region" description="Helical" evidence="1">
    <location>
        <begin position="47"/>
        <end position="69"/>
    </location>
</feature>